<feature type="region of interest" description="Disordered" evidence="1">
    <location>
        <begin position="1"/>
        <end position="21"/>
    </location>
</feature>
<accession>A0A0F6Z4Y6</accession>
<organism evidence="2 3">
    <name type="scientific">[Brevibacterium] flavum</name>
    <dbReference type="NCBI Taxonomy" id="92706"/>
    <lineage>
        <taxon>Bacteria</taxon>
        <taxon>Bacillati</taxon>
        <taxon>Actinomycetota</taxon>
        <taxon>Actinomycetes</taxon>
        <taxon>Mycobacteriales</taxon>
        <taxon>Corynebacteriaceae</taxon>
        <taxon>Corynebacterium</taxon>
    </lineage>
</organism>
<protein>
    <submittedName>
        <fullName evidence="2">Uncharacterized protein</fullName>
    </submittedName>
</protein>
<feature type="compositionally biased region" description="Basic residues" evidence="1">
    <location>
        <begin position="1"/>
        <end position="10"/>
    </location>
</feature>
<evidence type="ECO:0000256" key="1">
    <source>
        <dbReference type="SAM" id="MobiDB-lite"/>
    </source>
</evidence>
<dbReference type="AlphaFoldDB" id="A0A0F6Z4Y6"/>
<dbReference type="RefSeq" id="WP_003860149.1">
    <property type="nucleotide sequence ID" value="NZ_CP011309.1"/>
</dbReference>
<dbReference type="PATRIC" id="fig|92706.3.peg.1094"/>
<proteinExistence type="predicted"/>
<sequence length="107" mass="12006">MDTIRHRRPNGGKTPTGTVIPDTSAIRTISRCAVAPTLVEGIAEVSRDGEILSWDVFTHSAEDIQRGDKVEIRGQWFDVTQTPFVWAPIRRQRARTGTRFTATRKEG</sequence>
<gene>
    <name evidence="2" type="ORF">YH66_05270</name>
</gene>
<name>A0A0F6Z4Y6_9CORY</name>
<keyword evidence="3" id="KW-1185">Reference proteome</keyword>
<evidence type="ECO:0000313" key="2">
    <source>
        <dbReference type="EMBL" id="AKF27008.1"/>
    </source>
</evidence>
<dbReference type="HOGENOM" id="CLU_2204993_0_0_11"/>
<evidence type="ECO:0000313" key="3">
    <source>
        <dbReference type="Proteomes" id="UP000034037"/>
    </source>
</evidence>
<reference evidence="2 3" key="1">
    <citation type="submission" date="2015-04" db="EMBL/GenBank/DDBJ databases">
        <title>Complete Genome Sequence of Brevibacterium flavum ATCC 15168.</title>
        <authorList>
            <person name="Ahn J."/>
            <person name="Park G."/>
            <person name="Jeon W."/>
            <person name="Jang Y."/>
            <person name="Jang M."/>
            <person name="Lee H."/>
            <person name="Lee H."/>
        </authorList>
    </citation>
    <scope>NUCLEOTIDE SEQUENCE [LARGE SCALE GENOMIC DNA]</scope>
    <source>
        <strain evidence="2 3">ATCC 15168</strain>
    </source>
</reference>
<dbReference type="Proteomes" id="UP000034037">
    <property type="component" value="Chromosome"/>
</dbReference>
<dbReference type="EMBL" id="CP011309">
    <property type="protein sequence ID" value="AKF27008.1"/>
    <property type="molecule type" value="Genomic_DNA"/>
</dbReference>